<protein>
    <submittedName>
        <fullName evidence="2">CoA-binding protein</fullName>
    </submittedName>
</protein>
<dbReference type="OrthoDB" id="5138418at2759"/>
<evidence type="ECO:0000259" key="1">
    <source>
        <dbReference type="SMART" id="SM00881"/>
    </source>
</evidence>
<sequence length="143" mass="15513">MALDMQAAIKKTFLSSPAFAVVGASKDQSKWGTKVLQWYKVRDYKVTPVHPVEPELEGVPAVKTLADLPSPSETSVSVITPAPITLKLLQQAKELNVPALWLQPGTFDDNVTAFIDNNGLKDRVIYGGHQCILVEGDGLRSAL</sequence>
<proteinExistence type="predicted"/>
<dbReference type="SMART" id="SM00881">
    <property type="entry name" value="CoA_binding"/>
    <property type="match status" value="1"/>
</dbReference>
<comment type="caution">
    <text evidence="2">The sequence shown here is derived from an EMBL/GenBank/DDBJ whole genome shotgun (WGS) entry which is preliminary data.</text>
</comment>
<organism evidence="2 3">
    <name type="scientific">Schizophyllum amplum</name>
    <dbReference type="NCBI Taxonomy" id="97359"/>
    <lineage>
        <taxon>Eukaryota</taxon>
        <taxon>Fungi</taxon>
        <taxon>Dikarya</taxon>
        <taxon>Basidiomycota</taxon>
        <taxon>Agaricomycotina</taxon>
        <taxon>Agaricomycetes</taxon>
        <taxon>Agaricomycetidae</taxon>
        <taxon>Agaricales</taxon>
        <taxon>Schizophyllaceae</taxon>
        <taxon>Schizophyllum</taxon>
    </lineage>
</organism>
<dbReference type="SUPFAM" id="SSF51735">
    <property type="entry name" value="NAD(P)-binding Rossmann-fold domains"/>
    <property type="match status" value="1"/>
</dbReference>
<dbReference type="Proteomes" id="UP000320762">
    <property type="component" value="Unassembled WGS sequence"/>
</dbReference>
<keyword evidence="3" id="KW-1185">Reference proteome</keyword>
<dbReference type="Gene3D" id="3.40.50.720">
    <property type="entry name" value="NAD(P)-binding Rossmann-like Domain"/>
    <property type="match status" value="1"/>
</dbReference>
<gene>
    <name evidence="2" type="ORF">BD626DRAFT_26403</name>
</gene>
<dbReference type="InterPro" id="IPR036291">
    <property type="entry name" value="NAD(P)-bd_dom_sf"/>
</dbReference>
<evidence type="ECO:0000313" key="3">
    <source>
        <dbReference type="Proteomes" id="UP000320762"/>
    </source>
</evidence>
<feature type="domain" description="CoA-binding" evidence="1">
    <location>
        <begin position="13"/>
        <end position="106"/>
    </location>
</feature>
<name>A0A550CZQ3_9AGAR</name>
<dbReference type="EMBL" id="VDMD01000001">
    <property type="protein sequence ID" value="TRM70271.1"/>
    <property type="molecule type" value="Genomic_DNA"/>
</dbReference>
<dbReference type="PANTHER" id="PTHR33303">
    <property type="entry name" value="CYTOPLASMIC PROTEIN-RELATED"/>
    <property type="match status" value="1"/>
</dbReference>
<dbReference type="Pfam" id="PF13380">
    <property type="entry name" value="CoA_binding_2"/>
    <property type="match status" value="1"/>
</dbReference>
<dbReference type="AlphaFoldDB" id="A0A550CZQ3"/>
<evidence type="ECO:0000313" key="2">
    <source>
        <dbReference type="EMBL" id="TRM70271.1"/>
    </source>
</evidence>
<dbReference type="InterPro" id="IPR003781">
    <property type="entry name" value="CoA-bd"/>
</dbReference>
<dbReference type="STRING" id="97359.A0A550CZQ3"/>
<accession>A0A550CZQ3</accession>
<dbReference type="PANTHER" id="PTHR33303:SF2">
    <property type="entry name" value="COA-BINDING DOMAIN-CONTAINING PROTEIN"/>
    <property type="match status" value="1"/>
</dbReference>
<reference evidence="2 3" key="1">
    <citation type="journal article" date="2019" name="New Phytol.">
        <title>Comparative genomics reveals unique wood-decay strategies and fruiting body development in the Schizophyllaceae.</title>
        <authorList>
            <person name="Almasi E."/>
            <person name="Sahu N."/>
            <person name="Krizsan K."/>
            <person name="Balint B."/>
            <person name="Kovacs G.M."/>
            <person name="Kiss B."/>
            <person name="Cseklye J."/>
            <person name="Drula E."/>
            <person name="Henrissat B."/>
            <person name="Nagy I."/>
            <person name="Chovatia M."/>
            <person name="Adam C."/>
            <person name="LaButti K."/>
            <person name="Lipzen A."/>
            <person name="Riley R."/>
            <person name="Grigoriev I.V."/>
            <person name="Nagy L.G."/>
        </authorList>
    </citation>
    <scope>NUCLEOTIDE SEQUENCE [LARGE SCALE GENOMIC DNA]</scope>
    <source>
        <strain evidence="2 3">NL-1724</strain>
    </source>
</reference>